<protein>
    <submittedName>
        <fullName evidence="2">Uncharacterized protein</fullName>
    </submittedName>
</protein>
<evidence type="ECO:0000313" key="3">
    <source>
        <dbReference type="Proteomes" id="UP000225706"/>
    </source>
</evidence>
<organism evidence="2 3">
    <name type="scientific">Stylophora pistillata</name>
    <name type="common">Smooth cauliflower coral</name>
    <dbReference type="NCBI Taxonomy" id="50429"/>
    <lineage>
        <taxon>Eukaryota</taxon>
        <taxon>Metazoa</taxon>
        <taxon>Cnidaria</taxon>
        <taxon>Anthozoa</taxon>
        <taxon>Hexacorallia</taxon>
        <taxon>Scleractinia</taxon>
        <taxon>Astrocoeniina</taxon>
        <taxon>Pocilloporidae</taxon>
        <taxon>Stylophora</taxon>
    </lineage>
</organism>
<feature type="region of interest" description="Disordered" evidence="1">
    <location>
        <begin position="245"/>
        <end position="264"/>
    </location>
</feature>
<proteinExistence type="predicted"/>
<evidence type="ECO:0000256" key="1">
    <source>
        <dbReference type="SAM" id="MobiDB-lite"/>
    </source>
</evidence>
<reference evidence="3" key="1">
    <citation type="journal article" date="2017" name="bioRxiv">
        <title>Comparative analysis of the genomes of Stylophora pistillata and Acropora digitifera provides evidence for extensive differences between species of corals.</title>
        <authorList>
            <person name="Voolstra C.R."/>
            <person name="Li Y."/>
            <person name="Liew Y.J."/>
            <person name="Baumgarten S."/>
            <person name="Zoccola D."/>
            <person name="Flot J.-F."/>
            <person name="Tambutte S."/>
            <person name="Allemand D."/>
            <person name="Aranda M."/>
        </authorList>
    </citation>
    <scope>NUCLEOTIDE SEQUENCE [LARGE SCALE GENOMIC DNA]</scope>
</reference>
<name>A0A2B4S1J4_STYPI</name>
<gene>
    <name evidence="2" type="ORF">AWC38_SpisGene12567</name>
</gene>
<evidence type="ECO:0000313" key="2">
    <source>
        <dbReference type="EMBL" id="PFX22923.1"/>
    </source>
</evidence>
<keyword evidence="3" id="KW-1185">Reference proteome</keyword>
<dbReference type="AlphaFoldDB" id="A0A2B4S1J4"/>
<comment type="caution">
    <text evidence="2">The sequence shown here is derived from an EMBL/GenBank/DDBJ whole genome shotgun (WGS) entry which is preliminary data.</text>
</comment>
<dbReference type="Proteomes" id="UP000225706">
    <property type="component" value="Unassembled WGS sequence"/>
</dbReference>
<dbReference type="EMBL" id="LSMT01000225">
    <property type="protein sequence ID" value="PFX22923.1"/>
    <property type="molecule type" value="Genomic_DNA"/>
</dbReference>
<sequence length="292" mass="31703">MSEEICDCNRCGDSEIEEDENNSSSTLSAVAAVVVAAILAPKVSNLAPEDLVLSPELSIHDAINEGVDGATQIGQERVRQIGEDENNSSSSLSAVAAVVVAAILAPKVSNLAQEDLVLSPELSIHDAINEGVDGATQIDQERVRQVSLSWLKFEAVFALKEKRGQRSSERHPPNNDHVYEHSLLLKQKEIPLWFYNAEESVDRNHTHGNHGDTSKSQCCKTLEETKSFAKHPPAVEQSVNCKRHTPGWKSNVPPSKKIGGTDPVRARNQTVTPELSIHDAINEGVDGATQIN</sequence>
<accession>A0A2B4S1J4</accession>